<name>A0ABT0ZHS0_9ACTN</name>
<dbReference type="Proteomes" id="UP001523219">
    <property type="component" value="Unassembled WGS sequence"/>
</dbReference>
<evidence type="ECO:0000313" key="1">
    <source>
        <dbReference type="EMBL" id="MCN9243128.1"/>
    </source>
</evidence>
<accession>A0ABT0ZHS0</accession>
<comment type="caution">
    <text evidence="1">The sequence shown here is derived from an EMBL/GenBank/DDBJ whole genome shotgun (WGS) entry which is preliminary data.</text>
</comment>
<keyword evidence="2" id="KW-1185">Reference proteome</keyword>
<protein>
    <submittedName>
        <fullName evidence="1">Uncharacterized protein</fullName>
    </submittedName>
</protein>
<evidence type="ECO:0000313" key="2">
    <source>
        <dbReference type="Proteomes" id="UP001523219"/>
    </source>
</evidence>
<dbReference type="RefSeq" id="WP_252426501.1">
    <property type="nucleotide sequence ID" value="NZ_JAMWMR010000019.1"/>
</dbReference>
<dbReference type="EMBL" id="JAMWMR010000019">
    <property type="protein sequence ID" value="MCN9243128.1"/>
    <property type="molecule type" value="Genomic_DNA"/>
</dbReference>
<gene>
    <name evidence="1" type="ORF">NGF19_20390</name>
</gene>
<sequence length="197" mass="20251">MLFRPGGCGERCSPVRVAGRPDPHRARLHALLGLVAALAVLPLAMASARPVGDTDRTVALPPPQDDAKLAVLAPSRPWGLGLSTTVRCGPELTSADGVEAQTCVLVQGRDIWARTYYRNTTGGKLSSYLSFMGPGGRAVETRCAVGAGGVPETCETPRLLMTGDAAQYSAVAEFARGDGGGPLLLRSGSDPGGPGGE</sequence>
<reference evidence="1 2" key="1">
    <citation type="submission" date="2022-05" db="EMBL/GenBank/DDBJ databases">
        <title>Streptomyces sp. nov. RY43-2 isolated from soil of a peat swamp forest.</title>
        <authorList>
            <person name="Kanchanasin P."/>
            <person name="Tanasupawat S."/>
            <person name="Phongsopitanun W."/>
        </authorList>
    </citation>
    <scope>NUCLEOTIDE SEQUENCE [LARGE SCALE GENOMIC DNA]</scope>
    <source>
        <strain evidence="1 2">RY43-2</strain>
    </source>
</reference>
<organism evidence="1 2">
    <name type="scientific">Streptomyces macrolidinus</name>
    <dbReference type="NCBI Taxonomy" id="2952607"/>
    <lineage>
        <taxon>Bacteria</taxon>
        <taxon>Bacillati</taxon>
        <taxon>Actinomycetota</taxon>
        <taxon>Actinomycetes</taxon>
        <taxon>Kitasatosporales</taxon>
        <taxon>Streptomycetaceae</taxon>
        <taxon>Streptomyces</taxon>
    </lineage>
</organism>
<proteinExistence type="predicted"/>